<reference evidence="2 3" key="2">
    <citation type="submission" date="2017-09" db="EMBL/GenBank/DDBJ databases">
        <authorList>
            <person name="Lee N."/>
            <person name="Cho B.-K."/>
        </authorList>
    </citation>
    <scope>NUCLEOTIDE SEQUENCE [LARGE SCALE GENOMIC DNA]</scope>
    <source>
        <strain evidence="2 3">ATCC 27467</strain>
    </source>
</reference>
<accession>A0A5P2UUL8</accession>
<name>A0A5P2UUL8_9ACTN</name>
<evidence type="ECO:0008006" key="4">
    <source>
        <dbReference type="Google" id="ProtNLM"/>
    </source>
</evidence>
<reference evidence="1" key="3">
    <citation type="submission" date="2020-09" db="EMBL/GenBank/DDBJ databases">
        <authorList>
            <person name="Sun Q."/>
            <person name="Ohkuma M."/>
        </authorList>
    </citation>
    <scope>NUCLEOTIDE SEQUENCE</scope>
    <source>
        <strain evidence="1">JCM 4834</strain>
    </source>
</reference>
<dbReference type="Gene3D" id="1.10.3080.10">
    <property type="entry name" value="Clc chloride channel"/>
    <property type="match status" value="1"/>
</dbReference>
<evidence type="ECO:0000313" key="3">
    <source>
        <dbReference type="Proteomes" id="UP000326831"/>
    </source>
</evidence>
<dbReference type="OrthoDB" id="9767361at2"/>
<dbReference type="AlphaFoldDB" id="A0A5P2UUL8"/>
<evidence type="ECO:0000313" key="1">
    <source>
        <dbReference type="EMBL" id="GGZ72623.1"/>
    </source>
</evidence>
<dbReference type="InterPro" id="IPR014743">
    <property type="entry name" value="Cl-channel_core"/>
</dbReference>
<evidence type="ECO:0000313" key="2">
    <source>
        <dbReference type="EMBL" id="QEU82019.1"/>
    </source>
</evidence>
<gene>
    <name evidence="2" type="ORF">CP968_30450</name>
    <name evidence="1" type="ORF">GCM10010371_35680</name>
</gene>
<organism evidence="2 3">
    <name type="scientific">Streptomyces subrutilus</name>
    <dbReference type="NCBI Taxonomy" id="36818"/>
    <lineage>
        <taxon>Bacteria</taxon>
        <taxon>Bacillati</taxon>
        <taxon>Actinomycetota</taxon>
        <taxon>Actinomycetes</taxon>
        <taxon>Kitasatosporales</taxon>
        <taxon>Streptomycetaceae</taxon>
        <taxon>Streptomyces</taxon>
    </lineage>
</organism>
<reference evidence="1" key="1">
    <citation type="journal article" date="2014" name="Int. J. Syst. Evol. Microbiol.">
        <title>Complete genome sequence of Corynebacterium casei LMG S-19264T (=DSM 44701T), isolated from a smear-ripened cheese.</title>
        <authorList>
            <consortium name="US DOE Joint Genome Institute (JGI-PGF)"/>
            <person name="Walter F."/>
            <person name="Albersmeier A."/>
            <person name="Kalinowski J."/>
            <person name="Ruckert C."/>
        </authorList>
    </citation>
    <scope>NUCLEOTIDE SEQUENCE</scope>
    <source>
        <strain evidence="1">JCM 4834</strain>
    </source>
</reference>
<dbReference type="Proteomes" id="UP000326831">
    <property type="component" value="Chromosome"/>
</dbReference>
<dbReference type="Proteomes" id="UP000634660">
    <property type="component" value="Unassembled WGS sequence"/>
</dbReference>
<keyword evidence="3" id="KW-1185">Reference proteome</keyword>
<dbReference type="EMBL" id="CP023701">
    <property type="protein sequence ID" value="QEU82019.1"/>
    <property type="molecule type" value="Genomic_DNA"/>
</dbReference>
<dbReference type="EMBL" id="BMVX01000012">
    <property type="protein sequence ID" value="GGZ72623.1"/>
    <property type="molecule type" value="Genomic_DNA"/>
</dbReference>
<dbReference type="KEGG" id="ssub:CP968_30450"/>
<proteinExistence type="predicted"/>
<protein>
    <recommendedName>
        <fullName evidence="4">Chloride channel protein</fullName>
    </recommendedName>
</protein>
<sequence>MALVVEMTGATTLLVPLLTACFAAVLTAEWMGSAPIHDGLRLRGTDPPLR</sequence>
<dbReference type="SUPFAM" id="SSF81340">
    <property type="entry name" value="Clc chloride channel"/>
    <property type="match status" value="1"/>
</dbReference>
<dbReference type="RefSeq" id="WP_150521022.1">
    <property type="nucleotide sequence ID" value="NZ_BMVX01000012.1"/>
</dbReference>